<dbReference type="InterPro" id="IPR056165">
    <property type="entry name" value="Beta-prop_ELP1_2nd"/>
</dbReference>
<keyword evidence="4" id="KW-0819">tRNA processing</keyword>
<gene>
    <name evidence="12" type="primary">Elp1-L</name>
    <name evidence="12" type="ORF">Hamer_G002955</name>
</gene>
<evidence type="ECO:0000256" key="2">
    <source>
        <dbReference type="ARBA" id="ARBA00006086"/>
    </source>
</evidence>
<feature type="domain" description="ELP1 three-helical bundle" evidence="11">
    <location>
        <begin position="1121"/>
        <end position="1296"/>
    </location>
</feature>
<sequence length="1363" mass="153880">MRNLVLVNQKSWKVPTGNPGIFCIDAITRSIYHINSEEVYCFKIGDCGTDSLLAITWKDHDICTSNVIAADVITANDCICVVTGDGDVITVDKETQEVEVVGSVDAGIHAACWSPDQELLILVTNNAKVVVMTAIFDAIAEYSLNQDDFGENKFINVGWGKKETQFHGSEGKEAAKVVKRTVKAVHPLDDRRPRISWRGDGQLFVVSYVRQDTDSRCLRVFNREGILQYTSEDVDGLENVVSWKPSGSLIASSRRLSNKHEIIFFEKNGLKHGEFPLPFKSTEMLLKDVAWNQDSNILLVWLKPIEGTERWHSAKSVIQLWTVGNYHWYLKQELSFKEEVRYLSWDNENPLLLHLLTLNHLHHYTWVVTTNKSCGFGPLDLAHVAVIDGQKLLMTPFRQSGIPPPMSAYEITFTGQINAVMFAPPVVKVCEASPDNSQCVEDSGFLETLDPPGCNSNNLCVFHGSETLTFLTQAHADDILDDYGCGVRVTGAGGNGYSVQVKVHRVIAQHKIEWDPEQIMLDLEFSKFCSWVWAAKNTLLACYKTDDACSVVIMDLQGIGSEPAQVIVKAVLPTEVSIVSISPAPDGTVAVLQLECGSLLKLDLQTRMIEPLCVNGKDIRFPSVCEQVSLCPVKDGSQFMPLGLTCRNRLYWGYNQLLANCTSYHIHTDHLLVTTTNHILEVMPLMESYMSKRVAGGAEDCGVAGSRKVERGSRIVTAVPQDTRVVLQMPRGNLEVVNPRPLAIHTLKQLLNEHKYYQAMDIIRKQRVDLNLIYDHNPAEFLANITHFVQNVDNPHRIDLFIASLSEVDFTTTTYSFNYSNRQHHDNKTEASGGKIDMVCEALREAMISVDEEKFLLPILTSYVKMTSSQMDVALKKIQEIKDIKDKKFKVSAEEGLRHLLYIADVNELYDVALGTYDFDLVMMVAEKSQKDPKEYLPFLNELKQFEENYRKFKINVYLRRHQKALECLRDSDDHAEECLNLIVSEKLYKEALQIFPPSSEMNKAVCERYGIYLMAKQYYNEAGVMYTRADKLDDALNAYQKAGNWKMILIVGAQLNFNNEEMNVLCCTLVESLKNRNNYVDAAWVYEEYLKNEEEALDCLVKGSQWDDALRVAYKYHRLDLVDTNIKPGAEEQYRFCTAEIERLASIFTQYCSRLAVVRESKEKQHLDMLEGNCEGQLDCDLYSDTSTVTGMSYSRSHATGSRTGTSHTGKTFRSSKNKKKLERKKFSTKEGGAYEDLGLVSALYELLTTANGMTASVMALCTILVTFKMDREAICLQTSFSALLTLMDRKKAEIWPASVPLHNEEPEFGPQLTTEGVVNRIRGGGNGDVSFVAQRMRELDPHLRHPPPVNRLSNWSLYMLR</sequence>
<dbReference type="Proteomes" id="UP000747542">
    <property type="component" value="Unassembled WGS sequence"/>
</dbReference>
<feature type="domain" description="ELP1 N-terminal second beta-propeller" evidence="8">
    <location>
        <begin position="386"/>
        <end position="716"/>
    </location>
</feature>
<organism evidence="12 13">
    <name type="scientific">Homarus americanus</name>
    <name type="common">American lobster</name>
    <dbReference type="NCBI Taxonomy" id="6706"/>
    <lineage>
        <taxon>Eukaryota</taxon>
        <taxon>Metazoa</taxon>
        <taxon>Ecdysozoa</taxon>
        <taxon>Arthropoda</taxon>
        <taxon>Crustacea</taxon>
        <taxon>Multicrustacea</taxon>
        <taxon>Malacostraca</taxon>
        <taxon>Eumalacostraca</taxon>
        <taxon>Eucarida</taxon>
        <taxon>Decapoda</taxon>
        <taxon>Pleocyemata</taxon>
        <taxon>Astacidea</taxon>
        <taxon>Nephropoidea</taxon>
        <taxon>Nephropidae</taxon>
        <taxon>Homarus</taxon>
    </lineage>
</organism>
<evidence type="ECO:0000313" key="12">
    <source>
        <dbReference type="EMBL" id="KAG7163721.1"/>
    </source>
</evidence>
<dbReference type="GO" id="GO:0000049">
    <property type="term" value="F:tRNA binding"/>
    <property type="evidence" value="ECO:0007669"/>
    <property type="project" value="TreeGrafter"/>
</dbReference>
<keyword evidence="13" id="KW-1185">Reference proteome</keyword>
<dbReference type="GO" id="GO:0005829">
    <property type="term" value="C:cytosol"/>
    <property type="evidence" value="ECO:0007669"/>
    <property type="project" value="TreeGrafter"/>
</dbReference>
<name>A0A8J5JWT7_HOMAM</name>
<feature type="domain" description="ELP1 alpha-solenoid" evidence="10">
    <location>
        <begin position="740"/>
        <end position="943"/>
    </location>
</feature>
<dbReference type="Pfam" id="PF23878">
    <property type="entry name" value="TPR_ELP1"/>
    <property type="match status" value="1"/>
</dbReference>
<evidence type="ECO:0000259" key="8">
    <source>
        <dbReference type="Pfam" id="PF23797"/>
    </source>
</evidence>
<dbReference type="UniPathway" id="UPA00988"/>
<comment type="pathway">
    <text evidence="1">tRNA modification; 5-methoxycarbonylmethyl-2-thiouridine-tRNA biosynthesis.</text>
</comment>
<dbReference type="Pfam" id="PF23797">
    <property type="entry name" value="Beta-prop_ELP1_2nd"/>
    <property type="match status" value="1"/>
</dbReference>
<dbReference type="OrthoDB" id="40048at2759"/>
<feature type="domain" description="ELP1 first N-terminal beta-propeller" evidence="7">
    <location>
        <begin position="1"/>
        <end position="348"/>
    </location>
</feature>
<dbReference type="GO" id="GO:0002926">
    <property type="term" value="P:tRNA wobble base 5-methoxycarbonylmethyl-2-thiouridinylation"/>
    <property type="evidence" value="ECO:0007669"/>
    <property type="project" value="TreeGrafter"/>
</dbReference>
<dbReference type="EMBL" id="JAHLQT010026447">
    <property type="protein sequence ID" value="KAG7163721.1"/>
    <property type="molecule type" value="Genomic_DNA"/>
</dbReference>
<dbReference type="Pfam" id="PF23936">
    <property type="entry name" value="HB_ELP1"/>
    <property type="match status" value="1"/>
</dbReference>
<feature type="compositionally biased region" description="Polar residues" evidence="6">
    <location>
        <begin position="1195"/>
        <end position="1214"/>
    </location>
</feature>
<reference evidence="12" key="1">
    <citation type="journal article" date="2021" name="Sci. Adv.">
        <title>The American lobster genome reveals insights on longevity, neural, and immune adaptations.</title>
        <authorList>
            <person name="Polinski J.M."/>
            <person name="Zimin A.V."/>
            <person name="Clark K.F."/>
            <person name="Kohn A.B."/>
            <person name="Sadowski N."/>
            <person name="Timp W."/>
            <person name="Ptitsyn A."/>
            <person name="Khanna P."/>
            <person name="Romanova D.Y."/>
            <person name="Williams P."/>
            <person name="Greenwood S.J."/>
            <person name="Moroz L.L."/>
            <person name="Walt D.R."/>
            <person name="Bodnar A.G."/>
        </authorList>
    </citation>
    <scope>NUCLEOTIDE SEQUENCE</scope>
    <source>
        <strain evidence="12">GMGI-L3</strain>
    </source>
</reference>
<keyword evidence="5" id="KW-0539">Nucleus</keyword>
<dbReference type="InterPro" id="IPR056169">
    <property type="entry name" value="HB_ELP1"/>
</dbReference>
<dbReference type="PANTHER" id="PTHR12747:SF0">
    <property type="entry name" value="ELONGATOR COMPLEX PROTEIN 1"/>
    <property type="match status" value="1"/>
</dbReference>
<dbReference type="Pfam" id="PF04762">
    <property type="entry name" value="Beta-prop_ELP1_1st"/>
    <property type="match status" value="1"/>
</dbReference>
<evidence type="ECO:0000256" key="4">
    <source>
        <dbReference type="ARBA" id="ARBA00022694"/>
    </source>
</evidence>
<dbReference type="PANTHER" id="PTHR12747">
    <property type="entry name" value="ELONGATOR COMPLEX PROTEIN 1"/>
    <property type="match status" value="1"/>
</dbReference>
<evidence type="ECO:0000259" key="11">
    <source>
        <dbReference type="Pfam" id="PF23936"/>
    </source>
</evidence>
<feature type="domain" description="ELP1 TPR" evidence="9">
    <location>
        <begin position="950"/>
        <end position="1112"/>
    </location>
</feature>
<evidence type="ECO:0000259" key="7">
    <source>
        <dbReference type="Pfam" id="PF04762"/>
    </source>
</evidence>
<evidence type="ECO:0000256" key="1">
    <source>
        <dbReference type="ARBA" id="ARBA00005043"/>
    </source>
</evidence>
<comment type="similarity">
    <text evidence="2 5">Belongs to the ELP1/IKA1 family.</text>
</comment>
<dbReference type="Pfam" id="PF23925">
    <property type="entry name" value="A-sol_ELP1"/>
    <property type="match status" value="1"/>
</dbReference>
<evidence type="ECO:0000259" key="9">
    <source>
        <dbReference type="Pfam" id="PF23878"/>
    </source>
</evidence>
<dbReference type="InterPro" id="IPR056167">
    <property type="entry name" value="A-sol_ELP1"/>
</dbReference>
<dbReference type="InterPro" id="IPR006849">
    <property type="entry name" value="Elp1"/>
</dbReference>
<comment type="function">
    <text evidence="5">Component of the elongator complex which is required for multiple tRNA modifications, including mcm5U (5-methoxycarbonylmethyl uridine), mcm5s2U (5-methoxycarbonylmethyl-2-thiouridine), and ncm5U (5-carbamoylmethyl uridine). The elongator complex catalyzes formation of carboxymethyluridine in the wobble base at position 34 in tRNAs.</text>
</comment>
<evidence type="ECO:0000313" key="13">
    <source>
        <dbReference type="Proteomes" id="UP000747542"/>
    </source>
</evidence>
<evidence type="ECO:0000259" key="10">
    <source>
        <dbReference type="Pfam" id="PF23925"/>
    </source>
</evidence>
<protein>
    <recommendedName>
        <fullName evidence="5">Elongator complex protein 1</fullName>
    </recommendedName>
</protein>
<dbReference type="GO" id="GO:0033588">
    <property type="term" value="C:elongator holoenzyme complex"/>
    <property type="evidence" value="ECO:0007669"/>
    <property type="project" value="InterPro"/>
</dbReference>
<dbReference type="InterPro" id="IPR056164">
    <property type="entry name" value="Beta-prop_ELP1_1st"/>
</dbReference>
<dbReference type="PIRSF" id="PIRSF017233">
    <property type="entry name" value="IKAP"/>
    <property type="match status" value="1"/>
</dbReference>
<evidence type="ECO:0000256" key="3">
    <source>
        <dbReference type="ARBA" id="ARBA00022490"/>
    </source>
</evidence>
<accession>A0A8J5JWT7</accession>
<proteinExistence type="inferred from homology"/>
<evidence type="ECO:0000256" key="5">
    <source>
        <dbReference type="PIRNR" id="PIRNR017233"/>
    </source>
</evidence>
<dbReference type="InterPro" id="IPR056166">
    <property type="entry name" value="TPR_ELP1"/>
</dbReference>
<feature type="region of interest" description="Disordered" evidence="6">
    <location>
        <begin position="1195"/>
        <end position="1222"/>
    </location>
</feature>
<comment type="caution">
    <text evidence="12">The sequence shown here is derived from an EMBL/GenBank/DDBJ whole genome shotgun (WGS) entry which is preliminary data.</text>
</comment>
<keyword evidence="3 5" id="KW-0963">Cytoplasm</keyword>
<comment type="subcellular location">
    <subcellularLocation>
        <location evidence="5">Cytoplasm</location>
    </subcellularLocation>
    <subcellularLocation>
        <location evidence="5">Nucleus</location>
    </subcellularLocation>
</comment>
<evidence type="ECO:0000256" key="6">
    <source>
        <dbReference type="SAM" id="MobiDB-lite"/>
    </source>
</evidence>